<dbReference type="Proteomes" id="UP000244224">
    <property type="component" value="Unassembled WGS sequence"/>
</dbReference>
<evidence type="ECO:0000313" key="3">
    <source>
        <dbReference type="EMBL" id="PTX49066.1"/>
    </source>
</evidence>
<dbReference type="Pfam" id="PF13547">
    <property type="entry name" value="GTA_TIM"/>
    <property type="match status" value="1"/>
</dbReference>
<feature type="domain" description="Bacteriophage phiJL001 Gp84 C-terminal" evidence="1">
    <location>
        <begin position="728"/>
        <end position="803"/>
    </location>
</feature>
<dbReference type="RefSeq" id="WP_108129336.1">
    <property type="nucleotide sequence ID" value="NZ_QBKP01000008.1"/>
</dbReference>
<dbReference type="InterPro" id="IPR025195">
    <property type="entry name" value="GTA_TIM_dom"/>
</dbReference>
<feature type="domain" description="GTA TIM-barrel-like" evidence="2">
    <location>
        <begin position="250"/>
        <end position="529"/>
    </location>
</feature>
<dbReference type="OrthoDB" id="8445115at2"/>
<dbReference type="InterPro" id="IPR017853">
    <property type="entry name" value="GH"/>
</dbReference>
<dbReference type="Gene3D" id="3.20.20.80">
    <property type="entry name" value="Glycosidases"/>
    <property type="match status" value="1"/>
</dbReference>
<evidence type="ECO:0000259" key="2">
    <source>
        <dbReference type="Pfam" id="PF13547"/>
    </source>
</evidence>
<evidence type="ECO:0000313" key="4">
    <source>
        <dbReference type="Proteomes" id="UP000244224"/>
    </source>
</evidence>
<dbReference type="EMBL" id="QBKP01000008">
    <property type="protein sequence ID" value="PTX49066.1"/>
    <property type="molecule type" value="Genomic_DNA"/>
</dbReference>
<accession>A0A2T6AZ28</accession>
<dbReference type="Pfam" id="PF09356">
    <property type="entry name" value="Phage_BR0599"/>
    <property type="match status" value="1"/>
</dbReference>
<name>A0A2T6AZ28_9RHOB</name>
<organism evidence="3 4">
    <name type="scientific">Gemmobacter caeni</name>
    <dbReference type="NCBI Taxonomy" id="589035"/>
    <lineage>
        <taxon>Bacteria</taxon>
        <taxon>Pseudomonadati</taxon>
        <taxon>Pseudomonadota</taxon>
        <taxon>Alphaproteobacteria</taxon>
        <taxon>Rhodobacterales</taxon>
        <taxon>Paracoccaceae</taxon>
        <taxon>Gemmobacter</taxon>
    </lineage>
</organism>
<proteinExistence type="predicted"/>
<dbReference type="AlphaFoldDB" id="A0A2T6AZ28"/>
<sequence>MSFSIIEASRTLKRPVNLYLFKGADPTLESMVRSMVMIPGTTQFGYGTTKVTTDDVPMNFLNGSELSDIEVSLNDLLSVAPDLVSVTLVVAWHGTDLRCGSCQIVPKVESATGADSPYVWTVGNVTRGNAQVVSQISSKPAIGGAPSDRSIFEAIAAIKARGLKVTLYPFIIMDIPSGNSLTDPYGGVRQAAYPWRGRITCNPAPGQPSTVDGTSGAQTQVNSFFGVAASNQFSWDATNKKVNYSGPVEWGLRRFVLHMATIAKAAGGVDDFLVGSELVGLTRVRASGNTYPAVSALASLVTNTKSYLPGTRVSYAADWSEYHSHQPAGGGLVFNMDQLWAACDFVAIDNYLPLTDWRNSGSNIDSEIAFSPYDETYLRDNIEGGEYYDWYYASSNDRTNQTRTPIDHWRWRQKDIRSWWKNNHYNVSAAGVVSTTATSWTAQGKPVVFTELGCPAVNLGANQPNVFVDAKSSESAVPYFSNGNQDPAMQRAYIEAWLSYWRVYNEPGFIEYDSIGLWAWDARPYPTFPSRSDFWGDSDNWLKGHWLTGRLVPGRAIESSFSQFFAFTNAEKPVMRDGITFQPWPVEHGDFSQDGTLDKSGLDVTLAVGTGIDALFSAGAPSGVLNLIIYKGHHGLGSDAKNWPVEWSGQVAGVSFKNNNRLTVSAQSIATSMSRPGLRRNYQLHCPHALYGESCRASLRNASALVTISGATSTYVALSSAPPVARGKYAGGLLFWTDANGTRQVRTILSISATNRVNVRGIISGLSSGDEVTIALGCNRKMNDCRDLHGNILNFGGQPFIPLQSPVSSTSIFY</sequence>
<dbReference type="SUPFAM" id="SSF51445">
    <property type="entry name" value="(Trans)glycosidases"/>
    <property type="match status" value="1"/>
</dbReference>
<dbReference type="CDD" id="cd19607">
    <property type="entry name" value="GTA_TIM-barrel-like"/>
    <property type="match status" value="1"/>
</dbReference>
<reference evidence="3 4" key="1">
    <citation type="submission" date="2018-04" db="EMBL/GenBank/DDBJ databases">
        <title>Genomic Encyclopedia of Archaeal and Bacterial Type Strains, Phase II (KMG-II): from individual species to whole genera.</title>
        <authorList>
            <person name="Goeker M."/>
        </authorList>
    </citation>
    <scope>NUCLEOTIDE SEQUENCE [LARGE SCALE GENOMIC DNA]</scope>
    <source>
        <strain evidence="3 4">DSM 21823</strain>
    </source>
</reference>
<evidence type="ECO:0000259" key="1">
    <source>
        <dbReference type="Pfam" id="PF09356"/>
    </source>
</evidence>
<keyword evidence="4" id="KW-1185">Reference proteome</keyword>
<protein>
    <submittedName>
        <fullName evidence="3">Putative phage uncharacterized protein</fullName>
    </submittedName>
</protein>
<gene>
    <name evidence="3" type="ORF">C8N34_108176</name>
</gene>
<dbReference type="InterPro" id="IPR018964">
    <property type="entry name" value="Phage_phiJL001_Gp84_C"/>
</dbReference>
<comment type="caution">
    <text evidence="3">The sequence shown here is derived from an EMBL/GenBank/DDBJ whole genome shotgun (WGS) entry which is preliminary data.</text>
</comment>